<dbReference type="AlphaFoldDB" id="A0A641MDL1"/>
<feature type="non-terminal residue" evidence="1">
    <location>
        <position position="1"/>
    </location>
</feature>
<sequence>YNTWKIDWKNAQLLNMTKEEHLRKKEAIDKYIYPKAPCGKPWSGGLPNVFIEANYWNKELYFKQK</sequence>
<accession>A0A641MDL1</accession>
<protein>
    <submittedName>
        <fullName evidence="1">PIG-L family deacetylase</fullName>
    </submittedName>
</protein>
<name>A0A641MDL1_9BACE</name>
<organism evidence="1">
    <name type="scientific">Bacteroides salyersiae</name>
    <dbReference type="NCBI Taxonomy" id="291644"/>
    <lineage>
        <taxon>Bacteria</taxon>
        <taxon>Pseudomonadati</taxon>
        <taxon>Bacteroidota</taxon>
        <taxon>Bacteroidia</taxon>
        <taxon>Bacteroidales</taxon>
        <taxon>Bacteroidaceae</taxon>
        <taxon>Bacteroides</taxon>
    </lineage>
</organism>
<proteinExistence type="predicted"/>
<reference evidence="1" key="1">
    <citation type="journal article" date="2019" name="Nat. Med.">
        <title>A library of human gut bacterial isolates paired with longitudinal multiomics data enables mechanistic microbiome research.</title>
        <authorList>
            <person name="Poyet M."/>
            <person name="Groussin M."/>
            <person name="Gibbons S.M."/>
            <person name="Avila-Pacheco J."/>
            <person name="Jiang X."/>
            <person name="Kearney S.M."/>
            <person name="Perrotta A.R."/>
            <person name="Berdy B."/>
            <person name="Zhao S."/>
            <person name="Lieberman T.D."/>
            <person name="Swanson P.K."/>
            <person name="Smith M."/>
            <person name="Roesemann S."/>
            <person name="Alexander J.E."/>
            <person name="Rich S.A."/>
            <person name="Livny J."/>
            <person name="Vlamakis H."/>
            <person name="Clish C."/>
            <person name="Bullock K."/>
            <person name="Deik A."/>
            <person name="Scott J."/>
            <person name="Pierce K.A."/>
            <person name="Xavier R.J."/>
            <person name="Alm E.J."/>
        </authorList>
    </citation>
    <scope>NUCLEOTIDE SEQUENCE</scope>
    <source>
        <strain evidence="1">BIOML-A21</strain>
    </source>
</reference>
<dbReference type="EMBL" id="VWMU01000270">
    <property type="protein sequence ID" value="KAA3709096.1"/>
    <property type="molecule type" value="Genomic_DNA"/>
</dbReference>
<comment type="caution">
    <text evidence="1">The sequence shown here is derived from an EMBL/GenBank/DDBJ whole genome shotgun (WGS) entry which is preliminary data.</text>
</comment>
<gene>
    <name evidence="1" type="ORF">F3F94_19180</name>
</gene>
<evidence type="ECO:0000313" key="1">
    <source>
        <dbReference type="EMBL" id="KAA3709096.1"/>
    </source>
</evidence>